<keyword evidence="6 7" id="KW-0472">Membrane</keyword>
<dbReference type="NCBIfam" id="NF006521">
    <property type="entry name" value="PRK08965.1-5"/>
    <property type="match status" value="1"/>
</dbReference>
<dbReference type="RefSeq" id="WP_072754191.1">
    <property type="nucleotide sequence ID" value="NZ_FOAW01000022.1"/>
</dbReference>
<dbReference type="OrthoDB" id="3556991at2"/>
<keyword evidence="3" id="KW-1003">Cell membrane</keyword>
<evidence type="ECO:0000256" key="6">
    <source>
        <dbReference type="ARBA" id="ARBA00023136"/>
    </source>
</evidence>
<sequence length="195" mass="21790">MNRERVLRGGVLVWLTAVWILLWGNISVANILGGLAVGVLIMVLLPLPRVPVEGRIHLWSIVKLVGLCIVYAAQSSAQVAWLAVRPGPPPVTGVLRARLAIKSDLVLTLCIDVLNLIPGTMVLEVDQVKRMVYVHVLDVSTDRAVDQFYRTVRQLERLFIASFERDEEWKPSPWHVDNPVFDPSAPGHIDRKDLP</sequence>
<name>A0A1H7VIV2_9NOCA</name>
<accession>A0A1H7VIV2</accession>
<keyword evidence="9" id="KW-1185">Reference proteome</keyword>
<evidence type="ECO:0000313" key="9">
    <source>
        <dbReference type="Proteomes" id="UP000198677"/>
    </source>
</evidence>
<keyword evidence="4 7" id="KW-0812">Transmembrane</keyword>
<dbReference type="PANTHER" id="PTHR34584:SF1">
    <property type="entry name" value="NA(+)_H(+) ANTIPORTER SUBUNIT E1"/>
    <property type="match status" value="1"/>
</dbReference>
<organism evidence="8 9">
    <name type="scientific">Rhodococcus maanshanensis</name>
    <dbReference type="NCBI Taxonomy" id="183556"/>
    <lineage>
        <taxon>Bacteria</taxon>
        <taxon>Bacillati</taxon>
        <taxon>Actinomycetota</taxon>
        <taxon>Actinomycetes</taxon>
        <taxon>Mycobacteriales</taxon>
        <taxon>Nocardiaceae</taxon>
        <taxon>Rhodococcus</taxon>
    </lineage>
</organism>
<protein>
    <submittedName>
        <fullName evidence="8">Multicomponent Na+:H+ antiporter subunit E</fullName>
    </submittedName>
</protein>
<dbReference type="InterPro" id="IPR002758">
    <property type="entry name" value="Cation_antiport_E"/>
</dbReference>
<gene>
    <name evidence="8" type="ORF">SAMN05444583_12230</name>
</gene>
<evidence type="ECO:0000256" key="1">
    <source>
        <dbReference type="ARBA" id="ARBA00004651"/>
    </source>
</evidence>
<reference evidence="9" key="1">
    <citation type="submission" date="2016-10" db="EMBL/GenBank/DDBJ databases">
        <authorList>
            <person name="Varghese N."/>
            <person name="Submissions S."/>
        </authorList>
    </citation>
    <scope>NUCLEOTIDE SEQUENCE [LARGE SCALE GENOMIC DNA]</scope>
    <source>
        <strain evidence="9">DSM 44675</strain>
    </source>
</reference>
<dbReference type="Pfam" id="PF01899">
    <property type="entry name" value="MNHE"/>
    <property type="match status" value="1"/>
</dbReference>
<dbReference type="EMBL" id="FOAW01000022">
    <property type="protein sequence ID" value="SEM09100.1"/>
    <property type="molecule type" value="Genomic_DNA"/>
</dbReference>
<evidence type="ECO:0000256" key="7">
    <source>
        <dbReference type="SAM" id="Phobius"/>
    </source>
</evidence>
<proteinExistence type="inferred from homology"/>
<dbReference type="Proteomes" id="UP000198677">
    <property type="component" value="Unassembled WGS sequence"/>
</dbReference>
<comment type="subcellular location">
    <subcellularLocation>
        <location evidence="1">Cell membrane</location>
        <topology evidence="1">Multi-pass membrane protein</topology>
    </subcellularLocation>
</comment>
<keyword evidence="5 7" id="KW-1133">Transmembrane helix</keyword>
<evidence type="ECO:0000256" key="2">
    <source>
        <dbReference type="ARBA" id="ARBA00006228"/>
    </source>
</evidence>
<evidence type="ECO:0000313" key="8">
    <source>
        <dbReference type="EMBL" id="SEM09100.1"/>
    </source>
</evidence>
<dbReference type="PANTHER" id="PTHR34584">
    <property type="entry name" value="NA(+)/H(+) ANTIPORTER SUBUNIT E1"/>
    <property type="match status" value="1"/>
</dbReference>
<evidence type="ECO:0000256" key="3">
    <source>
        <dbReference type="ARBA" id="ARBA00022475"/>
    </source>
</evidence>
<feature type="transmembrane region" description="Helical" evidence="7">
    <location>
        <begin position="12"/>
        <end position="44"/>
    </location>
</feature>
<dbReference type="GO" id="GO:0005886">
    <property type="term" value="C:plasma membrane"/>
    <property type="evidence" value="ECO:0007669"/>
    <property type="project" value="UniProtKB-SubCell"/>
</dbReference>
<dbReference type="AlphaFoldDB" id="A0A1H7VIV2"/>
<evidence type="ECO:0000256" key="5">
    <source>
        <dbReference type="ARBA" id="ARBA00022989"/>
    </source>
</evidence>
<dbReference type="GO" id="GO:0008324">
    <property type="term" value="F:monoatomic cation transmembrane transporter activity"/>
    <property type="evidence" value="ECO:0007669"/>
    <property type="project" value="InterPro"/>
</dbReference>
<evidence type="ECO:0000256" key="4">
    <source>
        <dbReference type="ARBA" id="ARBA00022692"/>
    </source>
</evidence>
<comment type="similarity">
    <text evidence="2">Belongs to the CPA3 antiporters (TC 2.A.63) subunit E family.</text>
</comment>